<comment type="caution">
    <text evidence="3">The sequence shown here is derived from an EMBL/GenBank/DDBJ whole genome shotgun (WGS) entry which is preliminary data.</text>
</comment>
<reference evidence="3" key="1">
    <citation type="submission" date="2020-05" db="EMBL/GenBank/DDBJ databases">
        <title>Mycena genomes resolve the evolution of fungal bioluminescence.</title>
        <authorList>
            <person name="Tsai I.J."/>
        </authorList>
    </citation>
    <scope>NUCLEOTIDE SEQUENCE</scope>
    <source>
        <strain evidence="3">160909Yilan</strain>
    </source>
</reference>
<keyword evidence="2" id="KW-1133">Transmembrane helix</keyword>
<evidence type="ECO:0000256" key="2">
    <source>
        <dbReference type="SAM" id="Phobius"/>
    </source>
</evidence>
<evidence type="ECO:0008006" key="5">
    <source>
        <dbReference type="Google" id="ProtNLM"/>
    </source>
</evidence>
<keyword evidence="2" id="KW-0812">Transmembrane</keyword>
<keyword evidence="2" id="KW-0472">Membrane</keyword>
<feature type="transmembrane region" description="Helical" evidence="2">
    <location>
        <begin position="12"/>
        <end position="32"/>
    </location>
</feature>
<gene>
    <name evidence="3" type="ORF">MSAN_00511700</name>
</gene>
<dbReference type="AlphaFoldDB" id="A0A8H6Z921"/>
<dbReference type="EMBL" id="JACAZH010000003">
    <property type="protein sequence ID" value="KAF7373042.1"/>
    <property type="molecule type" value="Genomic_DNA"/>
</dbReference>
<evidence type="ECO:0000313" key="4">
    <source>
        <dbReference type="Proteomes" id="UP000623467"/>
    </source>
</evidence>
<evidence type="ECO:0000313" key="3">
    <source>
        <dbReference type="EMBL" id="KAF7373042.1"/>
    </source>
</evidence>
<feature type="region of interest" description="Disordered" evidence="1">
    <location>
        <begin position="501"/>
        <end position="532"/>
    </location>
</feature>
<protein>
    <recommendedName>
        <fullName evidence="5">Transmembrane protein</fullName>
    </recommendedName>
</protein>
<sequence>MIRFTVLFNPVVRVWNTRILLLASIFNILVFLDGGVPSGNFNPTAAITLTFCLIIVHHIIFVIPWSLKGLAVVDLGLVLLELASEYSKHPIIFVMIKVQTVDPAQFAGRIVDILFVPPFLALVLSAVFRIATILKCKDRILLQRAAFLGSCRRTRPPYTPLRILLNRSIARPLVRGESKFIIFPRAVILSSIAVGVPAFALYSIVVAPENAQVFTKSIRGSSIFDGNVLAPGSPTIFLSPLNVLEPSNITMFAPEVYTSTSTQQAELIHCPIGPGGTFIECPCSWPDILNISISVVIPDGTPGVDVTLVQGFVQDPSWFSMAEWSELVFHVGATGVPLFLGSHLAGVFTWTRRDLIIDAFPTPSLMSLFTTDVTGLQTNPAVGLAGSTGATLTLFQQRTFAKRLLQDNVDVTPLSGIATFGGFWTFLNGAFALFFGANILYFMFGRRPLSALGLVHIFQRRNLVRRWHQDFPTIHTEGGLPGSKSAGIVAFIRERLVDLGEDPRESEDESAVKDPNETETDSADEHDDNSSFPRYVLDEIPLMEIDLGMEVSGQKRRP</sequence>
<dbReference type="OrthoDB" id="3227921at2759"/>
<feature type="transmembrane region" description="Helical" evidence="2">
    <location>
        <begin position="44"/>
        <end position="67"/>
    </location>
</feature>
<keyword evidence="4" id="KW-1185">Reference proteome</keyword>
<proteinExistence type="predicted"/>
<feature type="transmembrane region" description="Helical" evidence="2">
    <location>
        <begin position="423"/>
        <end position="444"/>
    </location>
</feature>
<accession>A0A8H6Z921</accession>
<organism evidence="3 4">
    <name type="scientific">Mycena sanguinolenta</name>
    <dbReference type="NCBI Taxonomy" id="230812"/>
    <lineage>
        <taxon>Eukaryota</taxon>
        <taxon>Fungi</taxon>
        <taxon>Dikarya</taxon>
        <taxon>Basidiomycota</taxon>
        <taxon>Agaricomycotina</taxon>
        <taxon>Agaricomycetes</taxon>
        <taxon>Agaricomycetidae</taxon>
        <taxon>Agaricales</taxon>
        <taxon>Marasmiineae</taxon>
        <taxon>Mycenaceae</taxon>
        <taxon>Mycena</taxon>
    </lineage>
</organism>
<dbReference type="Proteomes" id="UP000623467">
    <property type="component" value="Unassembled WGS sequence"/>
</dbReference>
<feature type="transmembrane region" description="Helical" evidence="2">
    <location>
        <begin position="113"/>
        <end position="134"/>
    </location>
</feature>
<feature type="compositionally biased region" description="Acidic residues" evidence="1">
    <location>
        <begin position="517"/>
        <end position="527"/>
    </location>
</feature>
<evidence type="ECO:0000256" key="1">
    <source>
        <dbReference type="SAM" id="MobiDB-lite"/>
    </source>
</evidence>
<name>A0A8H6Z921_9AGAR</name>
<feature type="transmembrane region" description="Helical" evidence="2">
    <location>
        <begin position="180"/>
        <end position="205"/>
    </location>
</feature>